<comment type="caution">
    <text evidence="3">The sequence shown here is derived from an EMBL/GenBank/DDBJ whole genome shotgun (WGS) entry which is preliminary data.</text>
</comment>
<organism evidence="3 4">
    <name type="scientific">Dulcicalothrix desertica PCC 7102</name>
    <dbReference type="NCBI Taxonomy" id="232991"/>
    <lineage>
        <taxon>Bacteria</taxon>
        <taxon>Bacillati</taxon>
        <taxon>Cyanobacteriota</taxon>
        <taxon>Cyanophyceae</taxon>
        <taxon>Nostocales</taxon>
        <taxon>Calotrichaceae</taxon>
        <taxon>Dulcicalothrix</taxon>
    </lineage>
</organism>
<feature type="compositionally biased region" description="Polar residues" evidence="1">
    <location>
        <begin position="606"/>
        <end position="620"/>
    </location>
</feature>
<reference evidence="3" key="1">
    <citation type="submission" date="2018-12" db="EMBL/GenBank/DDBJ databases">
        <authorList>
            <person name="Will S."/>
            <person name="Neumann-Schaal M."/>
            <person name="Henke P."/>
        </authorList>
    </citation>
    <scope>NUCLEOTIDE SEQUENCE</scope>
    <source>
        <strain evidence="3">PCC 7102</strain>
    </source>
</reference>
<feature type="region of interest" description="Disordered" evidence="1">
    <location>
        <begin position="199"/>
        <end position="218"/>
    </location>
</feature>
<keyword evidence="4" id="KW-1185">Reference proteome</keyword>
<evidence type="ECO:0000256" key="1">
    <source>
        <dbReference type="SAM" id="MobiDB-lite"/>
    </source>
</evidence>
<dbReference type="OrthoDB" id="468482at2"/>
<proteinExistence type="predicted"/>
<evidence type="ECO:0000313" key="3">
    <source>
        <dbReference type="EMBL" id="RUS92687.1"/>
    </source>
</evidence>
<evidence type="ECO:0000256" key="2">
    <source>
        <dbReference type="SAM" id="Phobius"/>
    </source>
</evidence>
<gene>
    <name evidence="3" type="ORF">DSM106972_098350</name>
</gene>
<protein>
    <submittedName>
        <fullName evidence="3">Uncharacterized protein</fullName>
    </submittedName>
</protein>
<keyword evidence="2" id="KW-0812">Transmembrane</keyword>
<dbReference type="NCBIfam" id="NF038301">
    <property type="entry name" value="EPS_HpsA"/>
    <property type="match status" value="1"/>
</dbReference>
<dbReference type="InterPro" id="IPR049774">
    <property type="entry name" value="EPS_HpsA-like"/>
</dbReference>
<name>A0A3S1BPB9_9CYAN</name>
<reference evidence="3" key="2">
    <citation type="journal article" date="2019" name="Genome Biol. Evol.">
        <title>Day and night: Metabolic profiles and evolutionary relationships of six axenic non-marine cyanobacteria.</title>
        <authorList>
            <person name="Will S.E."/>
            <person name="Henke P."/>
            <person name="Boedeker C."/>
            <person name="Huang S."/>
            <person name="Brinkmann H."/>
            <person name="Rohde M."/>
            <person name="Jarek M."/>
            <person name="Friedl T."/>
            <person name="Seufert S."/>
            <person name="Schumacher M."/>
            <person name="Overmann J."/>
            <person name="Neumann-Schaal M."/>
            <person name="Petersen J."/>
        </authorList>
    </citation>
    <scope>NUCLEOTIDE SEQUENCE [LARGE SCALE GENOMIC DNA]</scope>
    <source>
        <strain evidence="3">PCC 7102</strain>
    </source>
</reference>
<evidence type="ECO:0000313" key="4">
    <source>
        <dbReference type="Proteomes" id="UP000271624"/>
    </source>
</evidence>
<dbReference type="Proteomes" id="UP000271624">
    <property type="component" value="Unassembled WGS sequence"/>
</dbReference>
<feature type="transmembrane region" description="Helical" evidence="2">
    <location>
        <begin position="50"/>
        <end position="71"/>
    </location>
</feature>
<keyword evidence="2" id="KW-0472">Membrane</keyword>
<sequence length="1602" mass="174460">MSRNRKLIKVIRKNYRKFCAYIATLKKQFVWLLQTLLVAKNRRKSPNAGFVLPTVAMVSIVVVLLTVAIVFRSFERAKNASNVRVNEAVVNAAMPALDRAQAKIEQLLNDPSLPRSTPSDVAIYDVIKNNKRYDFGDENRLKLGFDIDKDNSIESNLANLQQDETLNTAWTFPIDTNNNGKFDTYTLYGIYFRSPTRSTSTNTFNRPRNPLEARTPPMDKSQIGGACAAALGTSASLVGDSDWYKAGGTLAKSFLVYTVNVPIENTAGLGTNFEKGKSAFSALEYQQDRERIPINNKAVWFQNDLEITPGSVLELNGAVHTDSNLLASGQYADNAVVFRQVSSEYSCFYDAEYAKITVGGNFGDGNVSQDDGKRKKVVVHRFNGYRVAPVTNTAEVGASTTEKSTTLNGGRLIGHNDAAYDRRISRMKNEALDICTTCTTVLDNPTGTVQQLKTAVAGVTKYPQAIKDNFEQRVEQSAGIDKDRAYDILGDEIELYLRNRTRRVPFAEVSQAIPTDAQALGSFATGSIFSGSGEIEVPQQWREIGSTNTGLTLSLDKLSATEPAAQKDAGKELNPGDRMLLGNNLPAYWKNDEGRYVSGQKARQRVNPTSNTFWNAPANNNKHRTRASQIEAQLNLGVTERNDFWEQKAAEDNSANPLANVGGLRVVTGAGIYVDDNGVVGDVPSYPRAANSFLATPTLDGSFVGAGLNQMPLPAPFNDSGVPSPNIVAWSDAMPMTNPANSLKGDLLMRATAVYHYKGGTATASLENVDRTPIACVSSYYDPTNETTARNGNYNGSPLPVNYNANGKSNNGVAYTFPGRSINATTLNTLKRQSRLVFPNGRIVNEPLRNAIEKYSRNGNFTNFTLEDYSAVDTALCSIAILNNTATVSNAVIAHDKIKEASFLDSREIKAIQNFNDYQTGVRGDYGLDLEQRQPLEVRVTEIDIGYLAATPYGTGEYLLPNSGIIYATRDDALEDLSFATINTAPVDPNRLSDPKRLAQIELFSQTDFKLDPTRRPNGIRLINGGVLARSGANLTYNQAEKGLILVSNLPVYVEGDFNLHRTSSTATTQIEEFTQTVSGTGFYGRTTPNSNYACRPGRTGCPATGGDLWRPSTIISDAITLLSGSFRDGFRNHGDYDLRDNSVTIPNTALVNNFVTTANWANTSGYPNTATANYFKTSYLANGITPIQRRTSESREYLMEVCTNVPASTCGDGDWFIRPAAPGVTALKISDITTDGTVSLDIPNTHQAGTTAQPAALQYRSYARRVAFLRNNSNQLLDSTGSIITVPGALPVPIGITGAGAGRVQRFPYSTFSVSRPRPASDAPAGSLALWFRTTNNAASPNNIANVHYGADNPLFIQGTLPTGTQQPQLVPVLQIFSPEGTPTASNTTLNQGSGTVLIQKQWVQQATQDMIVNSAFVSGNSPSRPEEESAGLGNFVRFLEYWGGDGNPQYRTNISGSFIQFKRSSYSTAPFSTILSGRVTTGGSVASNISFFDYLFNRYVTNKGLPEGTLPYYTPPSRTWGLDVALLSQLPDLFAQRFTVPPSGPPADYFRQVSKDDPWINALLCSKKQPSSSSASTPWSEFVVPQNYRPSNCPTSAYPS</sequence>
<dbReference type="EMBL" id="RSCL01000070">
    <property type="protein sequence ID" value="RUS92687.1"/>
    <property type="molecule type" value="Genomic_DNA"/>
</dbReference>
<dbReference type="RefSeq" id="WP_127087722.1">
    <property type="nucleotide sequence ID" value="NZ_RSCL01000070.1"/>
</dbReference>
<accession>A0A3S1BPB9</accession>
<feature type="region of interest" description="Disordered" evidence="1">
    <location>
        <begin position="601"/>
        <end position="620"/>
    </location>
</feature>
<keyword evidence="2" id="KW-1133">Transmembrane helix</keyword>